<evidence type="ECO:0000256" key="1">
    <source>
        <dbReference type="SAM" id="MobiDB-lite"/>
    </source>
</evidence>
<feature type="region of interest" description="Disordered" evidence="1">
    <location>
        <begin position="1388"/>
        <end position="1509"/>
    </location>
</feature>
<protein>
    <recommendedName>
        <fullName evidence="4">Protein NO VEIN C-terminal domain-containing protein</fullName>
    </recommendedName>
</protein>
<reference evidence="2" key="1">
    <citation type="journal article" date="2020" name="Stud. Mycol.">
        <title>101 Dothideomycetes genomes: a test case for predicting lifestyles and emergence of pathogens.</title>
        <authorList>
            <person name="Haridas S."/>
            <person name="Albert R."/>
            <person name="Binder M."/>
            <person name="Bloem J."/>
            <person name="Labutti K."/>
            <person name="Salamov A."/>
            <person name="Andreopoulos B."/>
            <person name="Baker S."/>
            <person name="Barry K."/>
            <person name="Bills G."/>
            <person name="Bluhm B."/>
            <person name="Cannon C."/>
            <person name="Castanera R."/>
            <person name="Culley D."/>
            <person name="Daum C."/>
            <person name="Ezra D."/>
            <person name="Gonzalez J."/>
            <person name="Henrissat B."/>
            <person name="Kuo A."/>
            <person name="Liang C."/>
            <person name="Lipzen A."/>
            <person name="Lutzoni F."/>
            <person name="Magnuson J."/>
            <person name="Mondo S."/>
            <person name="Nolan M."/>
            <person name="Ohm R."/>
            <person name="Pangilinan J."/>
            <person name="Park H.-J."/>
            <person name="Ramirez L."/>
            <person name="Alfaro M."/>
            <person name="Sun H."/>
            <person name="Tritt A."/>
            <person name="Yoshinaga Y."/>
            <person name="Zwiers L.-H."/>
            <person name="Turgeon B."/>
            <person name="Goodwin S."/>
            <person name="Spatafora J."/>
            <person name="Crous P."/>
            <person name="Grigoriev I."/>
        </authorList>
    </citation>
    <scope>NUCLEOTIDE SEQUENCE</scope>
    <source>
        <strain evidence="2">CBS 130266</strain>
    </source>
</reference>
<gene>
    <name evidence="2" type="ORF">EJ08DRAFT_738278</name>
</gene>
<feature type="region of interest" description="Disordered" evidence="1">
    <location>
        <begin position="1299"/>
        <end position="1346"/>
    </location>
</feature>
<feature type="compositionally biased region" description="Polar residues" evidence="1">
    <location>
        <begin position="1328"/>
        <end position="1339"/>
    </location>
</feature>
<dbReference type="NCBIfam" id="NF047352">
    <property type="entry name" value="P_loop_sacsin"/>
    <property type="match status" value="1"/>
</dbReference>
<sequence>MPLVTVEEGAVFIDQLREERGGLSVEDQEHLQQERPNIWRSFEAVRRQLGAATRTLAKNLYAKDTRFVYELIQNAEDNAYSVCATKSENPSLHFSVSENAIFIDSNEDGFSESNIRAICSIGESTKANVSGYVGEKGIGFKSVFKVASKVHVQSGPYSFAFHNRREGQDESGLGMVTPFNEAHGTLPTGIRTRISLQLLPHYDKERLFDDFRKLPDTFLLFLKKLKVLSIRLEPSEGAVEETIYSVKAEGNRAIITKTFNSIPSSLYFWVAKRTIPDMPIEELRRNVRAAEVVLAFPLSHDDEPIIEDQHVFAYLPVRQVGYKFLIQSDFVCQASREDVFDSPWNSRLLQEASNLFLNTVQEFLLHATLKYRWIRYIPTDPIADEFWGRLRHTLLTSLHSRSVFYTQSERLCLASQLRIVPPWAQDDTGAPLLPDLDNGDSAYVCTEYDRTGDHDILACLDTRALNDMDFIVRLEHDLRRRQPRMHIKPSLSYWQTKVANQLIRLVQYRSVSSQIKRLPLVPLISGAWVIPHNGSIFFPTSGGIDVPLDLSLSLVDQEALLNQSRKLLFSKLSVIECEPLAIFPLIQQRYQTRSPIDVAAHKPHVRFLYWHHDQLQSGSDSFHFVNTRPQWFVPGPSRGWTYYPRGAGDYAAAKLLASAVEDRLELNMNILRDDYFDDLQQLELRHDQTPSDWLHSFLSLKTTIQLCSRTDYGVSSMSQELKFIAEKKPQFLLGVLKADWEHFNNCNTWNNFFSKCNIPILHSDNERRLKDTYLPLPSLLSITNRYSVSQDFGYIRELAGMTNENAGAWHFLKQFGVTIDENLQFWLFVLQKVSTLESTIIASIDVANIYLELQTRCRSQNNIELLRQIFDQACLWIPSSSGWVTRKQCVWNAPIWFEYMPRLSTITPYQGLQYLFATVLQIPNATVSQYLEYLESLKAISIRRELTNHDRVLEIYRELGSQSHDDDTNSSIQISFREKQLIYHPVTQTWHPPADCVWAKDDIQLPGKFSLATVYAGYAPLFTNILEIPKPTLPMHIRALREKVDHAPTKQDILQMILNICAFKPSPDDLQELVNCHCFPITVFTGRLEWRTSTQWFAIPDRREFRRAFEGKINILEFSLEEVHSIRPFLFGLGLENKYLSSLVTEETQVEGGTNDLRLTLDLRKKSYAMCRYAAHLKSQRVCADPTSIFRLLSNLEVYLSDDISRVLKVSVGSEVVTAPQATALFHLTELNNTLRLYVPRNERYLHTCLTRMLPLALLKYLGVPDPRAELGSIITAPSLLDVDYLLEDAGIIGIDGVERPEDEAGDSGLSNSPDQILGGERPRAQETPVSLQQNSGTLSPPFGELVERDPAVTNTSNRYQTITTMQPYQGYSLEELRLADYVQGRRQGNANGQAGPFDTGTGLRGFRASGGATTGFGGGNTSTGGEIPGGSGTATASPFGQQQGSLTSPQTLAPLVMTPENSSGSESSESTSQYPSGSGSPRELSQEYSGSSESLDSVSQNHSGSGSLRELSQDYIRNNPPTFSLSINPLQEEISNQWERLLDFTIRVARGMRGLPRKGETQRLTAHFGLPDFGTAEALASPIPMGREFKTGAAGELFVFELLQNLQLPGFAEHNWQSTIRHRISAHESYAHLQQWSGTETADIVYEDTEGTLTGRLIEQGYFDRAVWGNSCPKYYIEVKTTTDVLHTPFFVSQNQYDRMQDMTITGDGPANEVYLVARVFNLGQTGVGLMLYLDPAKWQSTGELHFRTDKYVVTPIPRVRRLPVRGYPFFSSAD</sequence>
<dbReference type="Proteomes" id="UP000800235">
    <property type="component" value="Unassembled WGS sequence"/>
</dbReference>
<dbReference type="Gene3D" id="3.30.565.10">
    <property type="entry name" value="Histidine kinase-like ATPase, C-terminal domain"/>
    <property type="match status" value="1"/>
</dbReference>
<feature type="compositionally biased region" description="Low complexity" evidence="1">
    <location>
        <begin position="1460"/>
        <end position="1482"/>
    </location>
</feature>
<dbReference type="SUPFAM" id="SSF55874">
    <property type="entry name" value="ATPase domain of HSP90 chaperone/DNA topoisomerase II/histidine kinase"/>
    <property type="match status" value="1"/>
</dbReference>
<keyword evidence="3" id="KW-1185">Reference proteome</keyword>
<dbReference type="Gene3D" id="1.10.10.2360">
    <property type="match status" value="1"/>
</dbReference>
<dbReference type="EMBL" id="MU007100">
    <property type="protein sequence ID" value="KAF2421213.1"/>
    <property type="molecule type" value="Genomic_DNA"/>
</dbReference>
<dbReference type="OrthoDB" id="1262810at2759"/>
<accession>A0A9P4TSZ4</accession>
<dbReference type="PANTHER" id="PTHR32387">
    <property type="entry name" value="WU:FJ29H11"/>
    <property type="match status" value="1"/>
</dbReference>
<organism evidence="2 3">
    <name type="scientific">Tothia fuscella</name>
    <dbReference type="NCBI Taxonomy" id="1048955"/>
    <lineage>
        <taxon>Eukaryota</taxon>
        <taxon>Fungi</taxon>
        <taxon>Dikarya</taxon>
        <taxon>Ascomycota</taxon>
        <taxon>Pezizomycotina</taxon>
        <taxon>Dothideomycetes</taxon>
        <taxon>Pleosporomycetidae</taxon>
        <taxon>Venturiales</taxon>
        <taxon>Cylindrosympodiaceae</taxon>
        <taxon>Tothia</taxon>
    </lineage>
</organism>
<feature type="compositionally biased region" description="Gly residues" evidence="1">
    <location>
        <begin position="1413"/>
        <end position="1433"/>
    </location>
</feature>
<name>A0A9P4TSZ4_9PEZI</name>
<dbReference type="PANTHER" id="PTHR32387:SF0">
    <property type="entry name" value="PROTEIN NO VEIN"/>
    <property type="match status" value="1"/>
</dbReference>
<evidence type="ECO:0000313" key="3">
    <source>
        <dbReference type="Proteomes" id="UP000800235"/>
    </source>
</evidence>
<feature type="compositionally biased region" description="Polar residues" evidence="1">
    <location>
        <begin position="1487"/>
        <end position="1507"/>
    </location>
</feature>
<dbReference type="InterPro" id="IPR052957">
    <property type="entry name" value="Auxin_embryo_med"/>
</dbReference>
<proteinExistence type="predicted"/>
<comment type="caution">
    <text evidence="2">The sequence shown here is derived from an EMBL/GenBank/DDBJ whole genome shotgun (WGS) entry which is preliminary data.</text>
</comment>
<evidence type="ECO:0008006" key="4">
    <source>
        <dbReference type="Google" id="ProtNLM"/>
    </source>
</evidence>
<evidence type="ECO:0000313" key="2">
    <source>
        <dbReference type="EMBL" id="KAF2421213.1"/>
    </source>
</evidence>
<dbReference type="InterPro" id="IPR036890">
    <property type="entry name" value="HATPase_C_sf"/>
</dbReference>
<feature type="compositionally biased region" description="Polar residues" evidence="1">
    <location>
        <begin position="1434"/>
        <end position="1452"/>
    </location>
</feature>